<evidence type="ECO:0000313" key="3">
    <source>
        <dbReference type="Proteomes" id="UP000000822"/>
    </source>
</evidence>
<dbReference type="InterPro" id="IPR047194">
    <property type="entry name" value="CwlT-like_lysozyme"/>
</dbReference>
<dbReference type="PhylomeDB" id="Q8EM02"/>
<reference evidence="2 3" key="2">
    <citation type="journal article" date="2002" name="Nucleic Acids Res.">
        <title>Genome sequence of Oceanobacillus iheyensis isolated from the Iheya Ridge and its unexpected adaptive capabilities to extreme environments.</title>
        <authorList>
            <person name="Takami H."/>
            <person name="Takaki Y."/>
            <person name="Uchiyama I."/>
        </authorList>
    </citation>
    <scope>NUCLEOTIDE SEQUENCE [LARGE SCALE GENOMIC DNA]</scope>
    <source>
        <strain evidence="3">DSM 14371 / CIP 107618 / JCM 11309 / KCTC 3954 / HTE831</strain>
    </source>
</reference>
<dbReference type="AlphaFoldDB" id="Q8EM02"/>
<dbReference type="RefSeq" id="WP_011067458.1">
    <property type="nucleotide sequence ID" value="NC_004193.1"/>
</dbReference>
<dbReference type="HOGENOM" id="CLU_101375_1_0_9"/>
<evidence type="ECO:0000259" key="1">
    <source>
        <dbReference type="Pfam" id="PF13702"/>
    </source>
</evidence>
<dbReference type="KEGG" id="oih:OB3061"/>
<name>Q8EM02_OCEIH</name>
<sequence>MNRKTSKKWKYTTKQLFGISLLLILSLIVLSWITNYIESHHTRDAPGPMQKDALPEISENIWEYHSIVSRYAKQNGIEEHTPVILAMMMQESGGRGLDPMQSSESLCGERNCIKDPDLSIQQGVSFFALALDKANGDIELAVQAYNFGHGFIEFVQDSGGEYTQEAAITFSQKMYDQSGRDNSIYTCRREEAKELEACYGDIYYVSSVMDYRLAIERQIGN</sequence>
<dbReference type="OrthoDB" id="9813368at2"/>
<dbReference type="Pfam" id="PF13702">
    <property type="entry name" value="Lysozyme_like"/>
    <property type="match status" value="1"/>
</dbReference>
<reference evidence="2 3" key="1">
    <citation type="journal article" date="2001" name="FEMS Microbiol. Lett.">
        <title>Oceanobacillus iheyensis gen. nov., sp. nov., a deep-sea extremely halotolerant and alkaliphilic species isolated from a depth of 1050 m on the Iheya Ridge.</title>
        <authorList>
            <person name="Lu J."/>
            <person name="Nogi Y."/>
            <person name="Takami H."/>
        </authorList>
    </citation>
    <scope>NUCLEOTIDE SEQUENCE [LARGE SCALE GENOMIC DNA]</scope>
    <source>
        <strain evidence="3">DSM 14371 / CIP 107618 / JCM 11309 / KCTC 3954 / HTE831</strain>
    </source>
</reference>
<dbReference type="EMBL" id="BA000028">
    <property type="protein sequence ID" value="BAC15017.1"/>
    <property type="molecule type" value="Genomic_DNA"/>
</dbReference>
<accession>Q8EM02</accession>
<proteinExistence type="predicted"/>
<feature type="domain" description="CwlT-like lysozyme" evidence="1">
    <location>
        <begin position="59"/>
        <end position="211"/>
    </location>
</feature>
<dbReference type="Proteomes" id="UP000000822">
    <property type="component" value="Chromosome"/>
</dbReference>
<protein>
    <submittedName>
        <fullName evidence="2">Hypothetical conserved protein</fullName>
    </submittedName>
</protein>
<gene>
    <name evidence="2" type="ordered locus">OB3061</name>
</gene>
<organism evidence="2 3">
    <name type="scientific">Oceanobacillus iheyensis (strain DSM 14371 / CIP 107618 / JCM 11309 / KCTC 3954 / HTE831)</name>
    <dbReference type="NCBI Taxonomy" id="221109"/>
    <lineage>
        <taxon>Bacteria</taxon>
        <taxon>Bacillati</taxon>
        <taxon>Bacillota</taxon>
        <taxon>Bacilli</taxon>
        <taxon>Bacillales</taxon>
        <taxon>Bacillaceae</taxon>
        <taxon>Oceanobacillus</taxon>
    </lineage>
</organism>
<dbReference type="CAZy" id="GH23">
    <property type="family name" value="Glycoside Hydrolase Family 23"/>
</dbReference>
<dbReference type="STRING" id="221109.gene:10735313"/>
<dbReference type="CDD" id="cd16891">
    <property type="entry name" value="CwlT-like"/>
    <property type="match status" value="1"/>
</dbReference>
<evidence type="ECO:0000313" key="2">
    <source>
        <dbReference type="EMBL" id="BAC15017.1"/>
    </source>
</evidence>
<dbReference type="eggNOG" id="COG0741">
    <property type="taxonomic scope" value="Bacteria"/>
</dbReference>
<keyword evidence="3" id="KW-1185">Reference proteome</keyword>
<dbReference type="Gene3D" id="1.10.530.10">
    <property type="match status" value="1"/>
</dbReference>
<dbReference type="SUPFAM" id="SSF53955">
    <property type="entry name" value="Lysozyme-like"/>
    <property type="match status" value="1"/>
</dbReference>
<dbReference type="InterPro" id="IPR023346">
    <property type="entry name" value="Lysozyme-like_dom_sf"/>
</dbReference>